<name>A0A8R7P9Q8_TRIUA</name>
<evidence type="ECO:0000256" key="1">
    <source>
        <dbReference type="SAM" id="MobiDB-lite"/>
    </source>
</evidence>
<evidence type="ECO:0000313" key="2">
    <source>
        <dbReference type="EnsemblPlants" id="TuG1812G0200000761.01.T01"/>
    </source>
</evidence>
<reference evidence="2" key="3">
    <citation type="submission" date="2022-06" db="UniProtKB">
        <authorList>
            <consortium name="EnsemblPlants"/>
        </authorList>
    </citation>
    <scope>IDENTIFICATION</scope>
</reference>
<dbReference type="Gramene" id="TuG1812G0200000761.01.T01">
    <property type="protein sequence ID" value="TuG1812G0200000761.01.T01"/>
    <property type="gene ID" value="TuG1812G0200000761.01"/>
</dbReference>
<proteinExistence type="predicted"/>
<feature type="compositionally biased region" description="Polar residues" evidence="1">
    <location>
        <begin position="15"/>
        <end position="26"/>
    </location>
</feature>
<reference evidence="3" key="1">
    <citation type="journal article" date="2013" name="Nature">
        <title>Draft genome of the wheat A-genome progenitor Triticum urartu.</title>
        <authorList>
            <person name="Ling H.Q."/>
            <person name="Zhao S."/>
            <person name="Liu D."/>
            <person name="Wang J."/>
            <person name="Sun H."/>
            <person name="Zhang C."/>
            <person name="Fan H."/>
            <person name="Li D."/>
            <person name="Dong L."/>
            <person name="Tao Y."/>
            <person name="Gao C."/>
            <person name="Wu H."/>
            <person name="Li Y."/>
            <person name="Cui Y."/>
            <person name="Guo X."/>
            <person name="Zheng S."/>
            <person name="Wang B."/>
            <person name="Yu K."/>
            <person name="Liang Q."/>
            <person name="Yang W."/>
            <person name="Lou X."/>
            <person name="Chen J."/>
            <person name="Feng M."/>
            <person name="Jian J."/>
            <person name="Zhang X."/>
            <person name="Luo G."/>
            <person name="Jiang Y."/>
            <person name="Liu J."/>
            <person name="Wang Z."/>
            <person name="Sha Y."/>
            <person name="Zhang B."/>
            <person name="Wu H."/>
            <person name="Tang D."/>
            <person name="Shen Q."/>
            <person name="Xue P."/>
            <person name="Zou S."/>
            <person name="Wang X."/>
            <person name="Liu X."/>
            <person name="Wang F."/>
            <person name="Yang Y."/>
            <person name="An X."/>
            <person name="Dong Z."/>
            <person name="Zhang K."/>
            <person name="Zhang X."/>
            <person name="Luo M.C."/>
            <person name="Dvorak J."/>
            <person name="Tong Y."/>
            <person name="Wang J."/>
            <person name="Yang H."/>
            <person name="Li Z."/>
            <person name="Wang D."/>
            <person name="Zhang A."/>
            <person name="Wang J."/>
        </authorList>
    </citation>
    <scope>NUCLEOTIDE SEQUENCE</scope>
    <source>
        <strain evidence="3">cv. G1812</strain>
    </source>
</reference>
<keyword evidence="3" id="KW-1185">Reference proteome</keyword>
<dbReference type="EnsemblPlants" id="TuG1812G0200000761.01.T01">
    <property type="protein sequence ID" value="TuG1812G0200000761.01.T01"/>
    <property type="gene ID" value="TuG1812G0200000761.01"/>
</dbReference>
<feature type="region of interest" description="Disordered" evidence="1">
    <location>
        <begin position="1"/>
        <end position="38"/>
    </location>
</feature>
<accession>A0A8R7P9Q8</accession>
<feature type="region of interest" description="Disordered" evidence="1">
    <location>
        <begin position="51"/>
        <end position="118"/>
    </location>
</feature>
<organism evidence="2 3">
    <name type="scientific">Triticum urartu</name>
    <name type="common">Red wild einkorn</name>
    <name type="synonym">Crithodium urartu</name>
    <dbReference type="NCBI Taxonomy" id="4572"/>
    <lineage>
        <taxon>Eukaryota</taxon>
        <taxon>Viridiplantae</taxon>
        <taxon>Streptophyta</taxon>
        <taxon>Embryophyta</taxon>
        <taxon>Tracheophyta</taxon>
        <taxon>Spermatophyta</taxon>
        <taxon>Magnoliopsida</taxon>
        <taxon>Liliopsida</taxon>
        <taxon>Poales</taxon>
        <taxon>Poaceae</taxon>
        <taxon>BOP clade</taxon>
        <taxon>Pooideae</taxon>
        <taxon>Triticodae</taxon>
        <taxon>Triticeae</taxon>
        <taxon>Triticinae</taxon>
        <taxon>Triticum</taxon>
    </lineage>
</organism>
<evidence type="ECO:0000313" key="3">
    <source>
        <dbReference type="Proteomes" id="UP000015106"/>
    </source>
</evidence>
<sequence length="118" mass="12999">MKIGPIPDRAEPSFAWSNSVTRSGPAQSRRPRRALGHSECAMQFPHPSPFLWSAPPPLSSPRRKLHSSGAAPTGTADAAFPHHSRHVSPGFSPNDMSRALPSQEWTRKRGRRGAWFPL</sequence>
<dbReference type="Proteomes" id="UP000015106">
    <property type="component" value="Chromosome 2"/>
</dbReference>
<reference evidence="2" key="2">
    <citation type="submission" date="2018-03" db="EMBL/GenBank/DDBJ databases">
        <title>The Triticum urartu genome reveals the dynamic nature of wheat genome evolution.</title>
        <authorList>
            <person name="Ling H."/>
            <person name="Ma B."/>
            <person name="Shi X."/>
            <person name="Liu H."/>
            <person name="Dong L."/>
            <person name="Sun H."/>
            <person name="Cao Y."/>
            <person name="Gao Q."/>
            <person name="Zheng S."/>
            <person name="Li Y."/>
            <person name="Yu Y."/>
            <person name="Du H."/>
            <person name="Qi M."/>
            <person name="Li Y."/>
            <person name="Yu H."/>
            <person name="Cui Y."/>
            <person name="Wang N."/>
            <person name="Chen C."/>
            <person name="Wu H."/>
            <person name="Zhao Y."/>
            <person name="Zhang J."/>
            <person name="Li Y."/>
            <person name="Zhou W."/>
            <person name="Zhang B."/>
            <person name="Hu W."/>
            <person name="Eijk M."/>
            <person name="Tang J."/>
            <person name="Witsenboer H."/>
            <person name="Zhao S."/>
            <person name="Li Z."/>
            <person name="Zhang A."/>
            <person name="Wang D."/>
            <person name="Liang C."/>
        </authorList>
    </citation>
    <scope>NUCLEOTIDE SEQUENCE [LARGE SCALE GENOMIC DNA]</scope>
    <source>
        <strain evidence="2">cv. G1812</strain>
    </source>
</reference>
<dbReference type="AlphaFoldDB" id="A0A8R7P9Q8"/>
<protein>
    <submittedName>
        <fullName evidence="2">Uncharacterized protein</fullName>
    </submittedName>
</protein>